<proteinExistence type="inferred from homology"/>
<dbReference type="AlphaFoldDB" id="A0A8J2KIP9"/>
<keyword evidence="8" id="KW-0832">Ubl conjugation</keyword>
<protein>
    <recommendedName>
        <fullName evidence="4">Protein cereblon</fullName>
    </recommendedName>
    <alternativeName>
        <fullName evidence="10">Protein ohgata</fullName>
    </alternativeName>
</protein>
<comment type="subunit">
    <text evidence="12">Likely a component of a DCX (DDB1-CUL4-X-box) protein ligase complex. May interact with pic/DDB1.</text>
</comment>
<feature type="region of interest" description="Disordered" evidence="13">
    <location>
        <begin position="1"/>
        <end position="83"/>
    </location>
</feature>
<keyword evidence="9" id="KW-0539">Nucleus</keyword>
<comment type="caution">
    <text evidence="15">The sequence shown here is derived from an EMBL/GenBank/DDBJ whole genome shotgun (WGS) entry which is preliminary data.</text>
</comment>
<comment type="pathway">
    <text evidence="2">Protein modification; protein ubiquitination.</text>
</comment>
<evidence type="ECO:0000313" key="16">
    <source>
        <dbReference type="Proteomes" id="UP000708208"/>
    </source>
</evidence>
<dbReference type="GO" id="GO:0016567">
    <property type="term" value="P:protein ubiquitination"/>
    <property type="evidence" value="ECO:0007669"/>
    <property type="project" value="UniProtKB-UniPathway"/>
</dbReference>
<dbReference type="InterPro" id="IPR034750">
    <property type="entry name" value="CULT"/>
</dbReference>
<dbReference type="UniPathway" id="UPA00143"/>
<feature type="domain" description="CULT" evidence="14">
    <location>
        <begin position="494"/>
        <end position="600"/>
    </location>
</feature>
<evidence type="ECO:0000256" key="1">
    <source>
        <dbReference type="ARBA" id="ARBA00004123"/>
    </source>
</evidence>
<evidence type="ECO:0000259" key="14">
    <source>
        <dbReference type="PROSITE" id="PS51788"/>
    </source>
</evidence>
<dbReference type="CDD" id="cd15777">
    <property type="entry name" value="CRBN_C_like"/>
    <property type="match status" value="1"/>
</dbReference>
<feature type="compositionally biased region" description="Basic and acidic residues" evidence="13">
    <location>
        <begin position="622"/>
        <end position="638"/>
    </location>
</feature>
<dbReference type="PANTHER" id="PTHR46732:SF8">
    <property type="entry name" value="ATP-DEPENDENT PROTEASE LA (LON) DOMAIN PROTEIN"/>
    <property type="match status" value="1"/>
</dbReference>
<organism evidence="15 16">
    <name type="scientific">Allacma fusca</name>
    <dbReference type="NCBI Taxonomy" id="39272"/>
    <lineage>
        <taxon>Eukaryota</taxon>
        <taxon>Metazoa</taxon>
        <taxon>Ecdysozoa</taxon>
        <taxon>Arthropoda</taxon>
        <taxon>Hexapoda</taxon>
        <taxon>Collembola</taxon>
        <taxon>Symphypleona</taxon>
        <taxon>Sminthuridae</taxon>
        <taxon>Allacma</taxon>
    </lineage>
</organism>
<dbReference type="Proteomes" id="UP000708208">
    <property type="component" value="Unassembled WGS sequence"/>
</dbReference>
<dbReference type="EMBL" id="CAJVCH010302913">
    <property type="protein sequence ID" value="CAG7785754.1"/>
    <property type="molecule type" value="Genomic_DNA"/>
</dbReference>
<keyword evidence="7" id="KW-0862">Zinc</keyword>
<reference evidence="15" key="1">
    <citation type="submission" date="2021-06" db="EMBL/GenBank/DDBJ databases">
        <authorList>
            <person name="Hodson N. C."/>
            <person name="Mongue J. A."/>
            <person name="Jaron S. K."/>
        </authorList>
    </citation>
    <scope>NUCLEOTIDE SEQUENCE</scope>
</reference>
<feature type="compositionally biased region" description="Polar residues" evidence="13">
    <location>
        <begin position="8"/>
        <end position="20"/>
    </location>
</feature>
<evidence type="ECO:0000256" key="12">
    <source>
        <dbReference type="ARBA" id="ARBA00046796"/>
    </source>
</evidence>
<dbReference type="PROSITE" id="PS51788">
    <property type="entry name" value="CULT"/>
    <property type="match status" value="1"/>
</dbReference>
<dbReference type="InterPro" id="IPR004910">
    <property type="entry name" value="Yippee/Mis18/Cereblon"/>
</dbReference>
<evidence type="ECO:0000256" key="6">
    <source>
        <dbReference type="ARBA" id="ARBA00022786"/>
    </source>
</evidence>
<comment type="subcellular location">
    <subcellularLocation>
        <location evidence="1">Nucleus</location>
    </subcellularLocation>
</comment>
<feature type="compositionally biased region" description="Polar residues" evidence="13">
    <location>
        <begin position="639"/>
        <end position="649"/>
    </location>
</feature>
<evidence type="ECO:0000256" key="2">
    <source>
        <dbReference type="ARBA" id="ARBA00004906"/>
    </source>
</evidence>
<dbReference type="FunFam" id="2.170.150.20:FF:000005">
    <property type="entry name" value="Blast:Protein cereblon homolog"/>
    <property type="match status" value="1"/>
</dbReference>
<dbReference type="OrthoDB" id="267517at2759"/>
<name>A0A8J2KIP9_9HEXA</name>
<dbReference type="GO" id="GO:0046872">
    <property type="term" value="F:metal ion binding"/>
    <property type="evidence" value="ECO:0007669"/>
    <property type="project" value="UniProtKB-KW"/>
</dbReference>
<gene>
    <name evidence="15" type="ORF">AFUS01_LOCUS24361</name>
</gene>
<comment type="function">
    <text evidence="11">Substrate recognition component of a DCX (DDB1-CUL4-X-box) E3 protein ligase complex that mediates the ubiquitination and subsequent proteasomal degradation of target proteins. Has an essential role in mediating growth by negatively regulating insulin signaling. It also has a role in maintaining presynaptic function in the neuromuscular junction synapses of third-instar larvae.</text>
</comment>
<evidence type="ECO:0000256" key="5">
    <source>
        <dbReference type="ARBA" id="ARBA00022723"/>
    </source>
</evidence>
<feature type="compositionally biased region" description="Polar residues" evidence="13">
    <location>
        <begin position="48"/>
        <end position="77"/>
    </location>
</feature>
<evidence type="ECO:0000256" key="13">
    <source>
        <dbReference type="SAM" id="MobiDB-lite"/>
    </source>
</evidence>
<keyword evidence="16" id="KW-1185">Reference proteome</keyword>
<dbReference type="Pfam" id="PF02190">
    <property type="entry name" value="LON_substr_bdg"/>
    <property type="match status" value="1"/>
</dbReference>
<dbReference type="SMART" id="SM00464">
    <property type="entry name" value="LON"/>
    <property type="match status" value="1"/>
</dbReference>
<dbReference type="GO" id="GO:0005634">
    <property type="term" value="C:nucleus"/>
    <property type="evidence" value="ECO:0007669"/>
    <property type="project" value="UniProtKB-SubCell"/>
</dbReference>
<feature type="region of interest" description="Disordered" evidence="13">
    <location>
        <begin position="613"/>
        <end position="649"/>
    </location>
</feature>
<dbReference type="Pfam" id="PF03226">
    <property type="entry name" value="Yippee-Mis18"/>
    <property type="match status" value="1"/>
</dbReference>
<evidence type="ECO:0000256" key="3">
    <source>
        <dbReference type="ARBA" id="ARBA00005293"/>
    </source>
</evidence>
<evidence type="ECO:0000256" key="9">
    <source>
        <dbReference type="ARBA" id="ARBA00023242"/>
    </source>
</evidence>
<dbReference type="PANTHER" id="PTHR46732">
    <property type="entry name" value="ATP-DEPENDENT PROTEASE LA (LON) DOMAIN PROTEIN"/>
    <property type="match status" value="1"/>
</dbReference>
<evidence type="ECO:0000256" key="8">
    <source>
        <dbReference type="ARBA" id="ARBA00022843"/>
    </source>
</evidence>
<dbReference type="InterPro" id="IPR003111">
    <property type="entry name" value="Lon_prtase_N"/>
</dbReference>
<evidence type="ECO:0000256" key="11">
    <source>
        <dbReference type="ARBA" id="ARBA00046075"/>
    </source>
</evidence>
<sequence length="649" mass="72197">MPSESDDNGNSSAQENSQALSVAGVASPVALPNTSGNNETNAAPAASVSGTNASSTMGHSQSAVSPRPQSDQPNDNVPNGVVFNGNLDFVDEVLQEPVVDVDAEEFRRRFFEAIARRNAHPQGSPPQYEEFDEDDNVDLIEEIIDDEDELWTLSSGSPQREDRDFDSDENALLDREEISSVPVFDLQLPSRHSYLGDGMEALAGRTILEGGAIAEIPLVLLEFHLVPGQTLPLTVFHSVTQSALLRCVPRNRHFGIVHSGLNDVNIRSPLPRRALGTTAEIYEFQEERLSEDPNNRSHHPSVNIKAKGRHRFNVLSTYRQSDGHLMAKVKIRPEVSLTKPWKSIMSSGHRHMFPSLSNFSDNKKFSNTVLKDKSNQACSSASSCGIKENLKDVSTCSRSINRKKTKYYSAMTPWPYFVYDQFDEDILVGKIHRKLHEDLSSLASLSSIPRDATDLSFWLAQNLTMSDSLRLQMLKMDTPVERLRFASRLLDKVSRVIECNQCHGVIASHNDIFPMSIEGPQGTYVNPHGFVHELITVTKIKNTVYRGLPSTEASWFPGYSWRIIECRVCSSHVGWKFEAVERLKPAKFWGLAKRSISFKYDFSIENDCPDLDAPPPACATRSRTDSERSGATERDGRNSESSSVVSGVL</sequence>
<keyword evidence="5" id="KW-0479">Metal-binding</keyword>
<evidence type="ECO:0000256" key="10">
    <source>
        <dbReference type="ARBA" id="ARBA00030079"/>
    </source>
</evidence>
<keyword evidence="6" id="KW-0833">Ubl conjugation pathway</keyword>
<evidence type="ECO:0000256" key="4">
    <source>
        <dbReference type="ARBA" id="ARBA00014394"/>
    </source>
</evidence>
<evidence type="ECO:0000313" key="15">
    <source>
        <dbReference type="EMBL" id="CAG7785754.1"/>
    </source>
</evidence>
<evidence type="ECO:0000256" key="7">
    <source>
        <dbReference type="ARBA" id="ARBA00022833"/>
    </source>
</evidence>
<accession>A0A8J2KIP9</accession>
<comment type="similarity">
    <text evidence="3">Belongs to the CRBN family.</text>
</comment>
<feature type="compositionally biased region" description="Polar residues" evidence="13">
    <location>
        <begin position="32"/>
        <end position="41"/>
    </location>
</feature>